<keyword evidence="4" id="KW-1185">Reference proteome</keyword>
<dbReference type="InterPro" id="IPR018060">
    <property type="entry name" value="HTH_AraC"/>
</dbReference>
<evidence type="ECO:0000259" key="2">
    <source>
        <dbReference type="PROSITE" id="PS01124"/>
    </source>
</evidence>
<sequence length="565" mass="65075">MDKFYKYLLFAFVYLGTCHVNMAQSKVAGLDKELLMGRSYNEIELLEDEAYSGDRLDLLRKYSDIHVMKAKREDNEVQIGRGYYYRTIIEDTPLALAYSDSIILATMKSSDPDYPTLGFIQKGEILFNVGNFQLALDNYLEAYNLSLEKQNLGDQRLTTEAIAAIRNINGQPHIAADLYRRSLELLKLERDYGTVHYKEYIMLLYNLSLAHLRLFQLDSATYYSGIGMNKSLLSKDTLEYMDFVFVDGEINYFKGNYQKARDSILKYVDRVVGTERAIKLYYLGKIELQAGNNEEAVKYYLKIDSIVAMTDDPFDELKDVYQQLVMESNLKGNGEMQIYYIGKLMHYDSVLSSKQKGIAQRATIAYDIPFLKLQKQIAESRLEHKNRWNKVLGIIAMLAVLLGIIFYLRARIINRRIRNLLDGPKITSASDTIINAHSTSVPRNIRQDILQKLKEFENSERFLGKEIDLPSLAQELGTNTMYLSTLINHYKKMSFPNYLKDLRITAAINGLSENSDLLKYNYQGLADIFGFKTVESFSKTFYQKTGVYPSKFLKELGARKKSDHL</sequence>
<dbReference type="EMBL" id="JAIRBC010000008">
    <property type="protein sequence ID" value="MCG2460524.1"/>
    <property type="molecule type" value="Genomic_DNA"/>
</dbReference>
<dbReference type="Gene3D" id="1.10.10.60">
    <property type="entry name" value="Homeodomain-like"/>
    <property type="match status" value="2"/>
</dbReference>
<evidence type="ECO:0000256" key="1">
    <source>
        <dbReference type="SAM" id="Phobius"/>
    </source>
</evidence>
<evidence type="ECO:0000313" key="3">
    <source>
        <dbReference type="EMBL" id="MCG2460524.1"/>
    </source>
</evidence>
<dbReference type="Gene3D" id="1.25.40.10">
    <property type="entry name" value="Tetratricopeptide repeat domain"/>
    <property type="match status" value="1"/>
</dbReference>
<dbReference type="GO" id="GO:0043565">
    <property type="term" value="F:sequence-specific DNA binding"/>
    <property type="evidence" value="ECO:0007669"/>
    <property type="project" value="InterPro"/>
</dbReference>
<dbReference type="SMART" id="SM00342">
    <property type="entry name" value="HTH_ARAC"/>
    <property type="match status" value="1"/>
</dbReference>
<keyword evidence="1" id="KW-1133">Transmembrane helix</keyword>
<dbReference type="Proteomes" id="UP001200642">
    <property type="component" value="Unassembled WGS sequence"/>
</dbReference>
<comment type="caution">
    <text evidence="3">The sequence shown here is derived from an EMBL/GenBank/DDBJ whole genome shotgun (WGS) entry which is preliminary data.</text>
</comment>
<proteinExistence type="predicted"/>
<keyword evidence="1" id="KW-0812">Transmembrane</keyword>
<gene>
    <name evidence="3" type="ORF">K8352_07180</name>
</gene>
<dbReference type="SUPFAM" id="SSF48452">
    <property type="entry name" value="TPR-like"/>
    <property type="match status" value="1"/>
</dbReference>
<dbReference type="InterPro" id="IPR011990">
    <property type="entry name" value="TPR-like_helical_dom_sf"/>
</dbReference>
<evidence type="ECO:0000313" key="4">
    <source>
        <dbReference type="Proteomes" id="UP001200642"/>
    </source>
</evidence>
<reference evidence="3" key="1">
    <citation type="submission" date="2023-02" db="EMBL/GenBank/DDBJ databases">
        <title>Genome of Flavobacteriaceae gen. nov. sp. strain F89.</title>
        <authorList>
            <person name="Wang Y."/>
        </authorList>
    </citation>
    <scope>NUCLEOTIDE SEQUENCE</scope>
    <source>
        <strain evidence="3">F89</strain>
    </source>
</reference>
<dbReference type="GO" id="GO:0003700">
    <property type="term" value="F:DNA-binding transcription factor activity"/>
    <property type="evidence" value="ECO:0007669"/>
    <property type="project" value="InterPro"/>
</dbReference>
<feature type="transmembrane region" description="Helical" evidence="1">
    <location>
        <begin position="391"/>
        <end position="408"/>
    </location>
</feature>
<dbReference type="RefSeq" id="WP_317901670.1">
    <property type="nucleotide sequence ID" value="NZ_JAIRBC010000008.1"/>
</dbReference>
<name>A0AAE3EUT5_9FLAO</name>
<dbReference type="PROSITE" id="PS01124">
    <property type="entry name" value="HTH_ARAC_FAMILY_2"/>
    <property type="match status" value="1"/>
</dbReference>
<organism evidence="3 4">
    <name type="scientific">Cerina litoralis</name>
    <dbReference type="NCBI Taxonomy" id="2874477"/>
    <lineage>
        <taxon>Bacteria</taxon>
        <taxon>Pseudomonadati</taxon>
        <taxon>Bacteroidota</taxon>
        <taxon>Flavobacteriia</taxon>
        <taxon>Flavobacteriales</taxon>
        <taxon>Flavobacteriaceae</taxon>
        <taxon>Cerina</taxon>
    </lineage>
</organism>
<feature type="domain" description="HTH araC/xylS-type" evidence="2">
    <location>
        <begin position="447"/>
        <end position="555"/>
    </location>
</feature>
<keyword evidence="1" id="KW-0472">Membrane</keyword>
<protein>
    <submittedName>
        <fullName evidence="3">Helix-turn-helix domain-containing protein</fullName>
    </submittedName>
</protein>
<dbReference type="AlphaFoldDB" id="A0AAE3EUT5"/>
<accession>A0AAE3EUT5</accession>
<dbReference type="Pfam" id="PF12833">
    <property type="entry name" value="HTH_18"/>
    <property type="match status" value="1"/>
</dbReference>